<dbReference type="SUPFAM" id="SSF48113">
    <property type="entry name" value="Heme-dependent peroxidases"/>
    <property type="match status" value="1"/>
</dbReference>
<dbReference type="AlphaFoldDB" id="A0AAV8T9Y8"/>
<gene>
    <name evidence="12" type="ORF">K2173_023316</name>
</gene>
<keyword evidence="5 9" id="KW-0479">Metal-binding</keyword>
<dbReference type="Proteomes" id="UP001159364">
    <property type="component" value="Linkage Group LG06"/>
</dbReference>
<dbReference type="PRINTS" id="PR00458">
    <property type="entry name" value="PEROXIDASE"/>
</dbReference>
<evidence type="ECO:0000256" key="8">
    <source>
        <dbReference type="PIRSR" id="PIRSR600823-2"/>
    </source>
</evidence>
<evidence type="ECO:0000313" key="12">
    <source>
        <dbReference type="EMBL" id="KAJ8763111.1"/>
    </source>
</evidence>
<dbReference type="Pfam" id="PF00141">
    <property type="entry name" value="peroxidase"/>
    <property type="match status" value="1"/>
</dbReference>
<keyword evidence="6" id="KW-0560">Oxidoreductase</keyword>
<evidence type="ECO:0000259" key="11">
    <source>
        <dbReference type="PROSITE" id="PS50873"/>
    </source>
</evidence>
<evidence type="ECO:0000256" key="2">
    <source>
        <dbReference type="ARBA" id="ARBA00012313"/>
    </source>
</evidence>
<dbReference type="InterPro" id="IPR002016">
    <property type="entry name" value="Haem_peroxidase"/>
</dbReference>
<protein>
    <recommendedName>
        <fullName evidence="2">peroxidase</fullName>
        <ecNumber evidence="2">1.11.1.7</ecNumber>
    </recommendedName>
</protein>
<feature type="binding site" evidence="8">
    <location>
        <position position="39"/>
    </location>
    <ligand>
        <name>substrate</name>
    </ligand>
</feature>
<keyword evidence="4" id="KW-0349">Heme</keyword>
<comment type="cofactor">
    <cofactor evidence="9">
        <name>heme b</name>
        <dbReference type="ChEBI" id="CHEBI:60344"/>
    </cofactor>
    <text evidence="9">Binds 1 heme b (iron(II)-protoporphyrin IX) group per subunit.</text>
</comment>
<dbReference type="InterPro" id="IPR010255">
    <property type="entry name" value="Haem_peroxidase_sf"/>
</dbReference>
<dbReference type="PANTHER" id="PTHR31388:SF123">
    <property type="entry name" value="PEROXIDASE RIP1"/>
    <property type="match status" value="1"/>
</dbReference>
<evidence type="ECO:0000256" key="6">
    <source>
        <dbReference type="ARBA" id="ARBA00023002"/>
    </source>
</evidence>
<evidence type="ECO:0000256" key="1">
    <source>
        <dbReference type="ARBA" id="ARBA00000189"/>
    </source>
</evidence>
<feature type="binding site" description="axial binding residue" evidence="9">
    <location>
        <position position="69"/>
    </location>
    <ligand>
        <name>heme b</name>
        <dbReference type="ChEBI" id="CHEBI:60344"/>
    </ligand>
    <ligandPart>
        <name>Fe</name>
        <dbReference type="ChEBI" id="CHEBI:18248"/>
    </ligandPart>
</feature>
<proteinExistence type="inferred from homology"/>
<comment type="caution">
    <text evidence="12">The sequence shown here is derived from an EMBL/GenBank/DDBJ whole genome shotgun (WGS) entry which is preliminary data.</text>
</comment>
<dbReference type="EMBL" id="JAIWQS010000006">
    <property type="protein sequence ID" value="KAJ8763111.1"/>
    <property type="molecule type" value="Genomic_DNA"/>
</dbReference>
<dbReference type="GO" id="GO:0140825">
    <property type="term" value="F:lactoperoxidase activity"/>
    <property type="evidence" value="ECO:0007669"/>
    <property type="project" value="UniProtKB-EC"/>
</dbReference>
<evidence type="ECO:0000256" key="7">
    <source>
        <dbReference type="ARBA" id="ARBA00023004"/>
    </source>
</evidence>
<keyword evidence="9" id="KW-0106">Calcium</keyword>
<comment type="similarity">
    <text evidence="10">Belongs to the peroxidase family.</text>
</comment>
<reference evidence="12 13" key="1">
    <citation type="submission" date="2021-09" db="EMBL/GenBank/DDBJ databases">
        <title>Genomic insights and catalytic innovation underlie evolution of tropane alkaloids biosynthesis.</title>
        <authorList>
            <person name="Wang Y.-J."/>
            <person name="Tian T."/>
            <person name="Huang J.-P."/>
            <person name="Huang S.-X."/>
        </authorList>
    </citation>
    <scope>NUCLEOTIDE SEQUENCE [LARGE SCALE GENOMIC DNA]</scope>
    <source>
        <strain evidence="12">KIB-2018</strain>
        <tissue evidence="12">Leaf</tissue>
    </source>
</reference>
<keyword evidence="13" id="KW-1185">Reference proteome</keyword>
<dbReference type="GO" id="GO:0046872">
    <property type="term" value="F:metal ion binding"/>
    <property type="evidence" value="ECO:0007669"/>
    <property type="project" value="UniProtKB-KW"/>
</dbReference>
<dbReference type="PROSITE" id="PS50873">
    <property type="entry name" value="PEROXIDASE_4"/>
    <property type="match status" value="1"/>
</dbReference>
<keyword evidence="3" id="KW-0575">Peroxidase</keyword>
<evidence type="ECO:0000256" key="5">
    <source>
        <dbReference type="ARBA" id="ARBA00022723"/>
    </source>
</evidence>
<evidence type="ECO:0000256" key="10">
    <source>
        <dbReference type="RuleBase" id="RU004241"/>
    </source>
</evidence>
<evidence type="ECO:0000313" key="13">
    <source>
        <dbReference type="Proteomes" id="UP001159364"/>
    </source>
</evidence>
<dbReference type="PRINTS" id="PR00461">
    <property type="entry name" value="PLPEROXIDASE"/>
</dbReference>
<feature type="domain" description="Plant heme peroxidase family profile" evidence="11">
    <location>
        <begin position="1"/>
        <end position="75"/>
    </location>
</feature>
<keyword evidence="7 9" id="KW-0408">Iron</keyword>
<dbReference type="GO" id="GO:0020037">
    <property type="term" value="F:heme binding"/>
    <property type="evidence" value="ECO:0007669"/>
    <property type="project" value="InterPro"/>
</dbReference>
<feature type="binding site" evidence="9">
    <location>
        <position position="70"/>
    </location>
    <ligand>
        <name>Ca(2+)</name>
        <dbReference type="ChEBI" id="CHEBI:29108"/>
        <label>2</label>
    </ligand>
</feature>
<evidence type="ECO:0000256" key="4">
    <source>
        <dbReference type="ARBA" id="ARBA00022617"/>
    </source>
</evidence>
<dbReference type="GO" id="GO:0006979">
    <property type="term" value="P:response to oxidative stress"/>
    <property type="evidence" value="ECO:0007669"/>
    <property type="project" value="InterPro"/>
</dbReference>
<comment type="cofactor">
    <cofactor evidence="9">
        <name>Ca(2+)</name>
        <dbReference type="ChEBI" id="CHEBI:29108"/>
    </cofactor>
    <text evidence="9">Binds 2 calcium ions per subunit.</text>
</comment>
<accession>A0AAV8T9Y8</accession>
<evidence type="ECO:0000256" key="9">
    <source>
        <dbReference type="PIRSR" id="PIRSR600823-3"/>
    </source>
</evidence>
<sequence>MLSDLNVQPSTIGGPRYKVSLSQRDARNGSFSDALRNLPPQFLNFSHLLSSLQFHVLNLMDLVALPGGHTIGLAR</sequence>
<comment type="catalytic activity">
    <reaction evidence="1">
        <text>2 a phenolic donor + H2O2 = 2 a phenolic radical donor + 2 H2O</text>
        <dbReference type="Rhea" id="RHEA:56136"/>
        <dbReference type="ChEBI" id="CHEBI:15377"/>
        <dbReference type="ChEBI" id="CHEBI:16240"/>
        <dbReference type="ChEBI" id="CHEBI:139520"/>
        <dbReference type="ChEBI" id="CHEBI:139521"/>
        <dbReference type="EC" id="1.11.1.7"/>
    </reaction>
</comment>
<name>A0AAV8T9Y8_9ROSI</name>
<dbReference type="PANTHER" id="PTHR31388">
    <property type="entry name" value="PEROXIDASE 72-RELATED"/>
    <property type="match status" value="1"/>
</dbReference>
<evidence type="ECO:0000256" key="3">
    <source>
        <dbReference type="ARBA" id="ARBA00022559"/>
    </source>
</evidence>
<organism evidence="12 13">
    <name type="scientific">Erythroxylum novogranatense</name>
    <dbReference type="NCBI Taxonomy" id="1862640"/>
    <lineage>
        <taxon>Eukaryota</taxon>
        <taxon>Viridiplantae</taxon>
        <taxon>Streptophyta</taxon>
        <taxon>Embryophyta</taxon>
        <taxon>Tracheophyta</taxon>
        <taxon>Spermatophyta</taxon>
        <taxon>Magnoliopsida</taxon>
        <taxon>eudicotyledons</taxon>
        <taxon>Gunneridae</taxon>
        <taxon>Pentapetalae</taxon>
        <taxon>rosids</taxon>
        <taxon>fabids</taxon>
        <taxon>Malpighiales</taxon>
        <taxon>Erythroxylaceae</taxon>
        <taxon>Erythroxylum</taxon>
    </lineage>
</organism>
<dbReference type="EC" id="1.11.1.7" evidence="2"/>
<dbReference type="InterPro" id="IPR000823">
    <property type="entry name" value="Peroxidase_pln"/>
</dbReference>